<proteinExistence type="inferred from homology"/>
<dbReference type="HAMAP" id="MF_00014">
    <property type="entry name" value="Ribosome_mat_RimM"/>
    <property type="match status" value="1"/>
</dbReference>
<feature type="domain" description="RimM N-terminal" evidence="7">
    <location>
        <begin position="5"/>
        <end position="85"/>
    </location>
</feature>
<evidence type="ECO:0000256" key="1">
    <source>
        <dbReference type="ARBA" id="ARBA00022490"/>
    </source>
</evidence>
<dbReference type="InterPro" id="IPR056792">
    <property type="entry name" value="PRC_RimM"/>
</dbReference>
<keyword evidence="4 5" id="KW-0143">Chaperone</keyword>
<evidence type="ECO:0000256" key="5">
    <source>
        <dbReference type="HAMAP-Rule" id="MF_00014"/>
    </source>
</evidence>
<comment type="domain">
    <text evidence="5">The PRC barrel domain binds ribosomal protein uS19.</text>
</comment>
<dbReference type="OrthoDB" id="5381335at2"/>
<evidence type="ECO:0000256" key="6">
    <source>
        <dbReference type="SAM" id="MobiDB-lite"/>
    </source>
</evidence>
<comment type="function">
    <text evidence="5">An accessory protein needed during the final step in the assembly of 30S ribosomal subunit, possibly for assembly of the head region. Essential for efficient processing of 16S rRNA. May be needed both before and after RbfA during the maturation of 16S rRNA. It has affinity for free ribosomal 30S subunits but not for 70S ribosomes.</text>
</comment>
<comment type="subunit">
    <text evidence="5">Binds ribosomal protein uS19.</text>
</comment>
<dbReference type="SUPFAM" id="SSF50346">
    <property type="entry name" value="PRC-barrel domain"/>
    <property type="match status" value="1"/>
</dbReference>
<dbReference type="AlphaFoldDB" id="A0A1G6NIV6"/>
<dbReference type="Pfam" id="PF24986">
    <property type="entry name" value="PRC_RimM"/>
    <property type="match status" value="1"/>
</dbReference>
<keyword evidence="2 5" id="KW-0690">Ribosome biogenesis</keyword>
<dbReference type="Gene3D" id="2.40.30.60">
    <property type="entry name" value="RimM"/>
    <property type="match status" value="1"/>
</dbReference>
<accession>A0A1G6NIV6</accession>
<comment type="similarity">
    <text evidence="5">Belongs to the RimM family.</text>
</comment>
<dbReference type="PANTHER" id="PTHR33692">
    <property type="entry name" value="RIBOSOME MATURATION FACTOR RIMM"/>
    <property type="match status" value="1"/>
</dbReference>
<evidence type="ECO:0000259" key="8">
    <source>
        <dbReference type="Pfam" id="PF24986"/>
    </source>
</evidence>
<sequence>MELTVAKIGRAHGLRGEVALDLRTDDPEERFAVGQVLRAVPAEVGPFTVVANRIQNGRWHVTFAELNDRTAAENARGIELVIDADASEEEDAWYPHELNGLRAELTDGTVVGTIIGLEHLPSDDMLVLRETDGTRTLVPFIRLMVPVVDVPGGRVVLDPPGGLLARDKANLEIALPDGVDDDDADEDAGDGDGDR</sequence>
<evidence type="ECO:0000259" key="7">
    <source>
        <dbReference type="Pfam" id="PF01782"/>
    </source>
</evidence>
<dbReference type="EMBL" id="FMYH01000003">
    <property type="protein sequence ID" value="SDC67709.1"/>
    <property type="molecule type" value="Genomic_DNA"/>
</dbReference>
<evidence type="ECO:0000256" key="2">
    <source>
        <dbReference type="ARBA" id="ARBA00022517"/>
    </source>
</evidence>
<dbReference type="InterPro" id="IPR002676">
    <property type="entry name" value="RimM_N"/>
</dbReference>
<feature type="domain" description="Ribosome maturation factor RimM PRC barrel" evidence="8">
    <location>
        <begin position="96"/>
        <end position="163"/>
    </location>
</feature>
<reference evidence="9 10" key="1">
    <citation type="submission" date="2016-09" db="EMBL/GenBank/DDBJ databases">
        <authorList>
            <person name="Capua I."/>
            <person name="De Benedictis P."/>
            <person name="Joannis T."/>
            <person name="Lombin L.H."/>
            <person name="Cattoli G."/>
        </authorList>
    </citation>
    <scope>NUCLEOTIDE SEQUENCE [LARGE SCALE GENOMIC DNA]</scope>
    <source>
        <strain evidence="9 10">ISLP-3</strain>
    </source>
</reference>
<dbReference type="GO" id="GO:0006364">
    <property type="term" value="P:rRNA processing"/>
    <property type="evidence" value="ECO:0007669"/>
    <property type="project" value="UniProtKB-UniRule"/>
</dbReference>
<protein>
    <recommendedName>
        <fullName evidence="5">Ribosome maturation factor RimM</fullName>
    </recommendedName>
</protein>
<dbReference type="GO" id="GO:0042274">
    <property type="term" value="P:ribosomal small subunit biogenesis"/>
    <property type="evidence" value="ECO:0007669"/>
    <property type="project" value="UniProtKB-UniRule"/>
</dbReference>
<dbReference type="InterPro" id="IPR009000">
    <property type="entry name" value="Transl_B-barrel_sf"/>
</dbReference>
<evidence type="ECO:0000313" key="9">
    <source>
        <dbReference type="EMBL" id="SDC67709.1"/>
    </source>
</evidence>
<dbReference type="PANTHER" id="PTHR33692:SF1">
    <property type="entry name" value="RIBOSOME MATURATION FACTOR RIMM"/>
    <property type="match status" value="1"/>
</dbReference>
<dbReference type="STRING" id="1814289.SAMN05216410_2155"/>
<gene>
    <name evidence="5" type="primary">rimM</name>
    <name evidence="9" type="ORF">SAMN05216410_2155</name>
</gene>
<dbReference type="RefSeq" id="WP_093183054.1">
    <property type="nucleotide sequence ID" value="NZ_FMYH01000003.1"/>
</dbReference>
<feature type="region of interest" description="Disordered" evidence="6">
    <location>
        <begin position="175"/>
        <end position="195"/>
    </location>
</feature>
<name>A0A1G6NIV6_9MICO</name>
<evidence type="ECO:0000313" key="10">
    <source>
        <dbReference type="Proteomes" id="UP000199039"/>
    </source>
</evidence>
<comment type="subcellular location">
    <subcellularLocation>
        <location evidence="5">Cytoplasm</location>
    </subcellularLocation>
</comment>
<dbReference type="InterPro" id="IPR036976">
    <property type="entry name" value="RimM_N_sf"/>
</dbReference>
<dbReference type="Gene3D" id="2.30.30.240">
    <property type="entry name" value="PRC-barrel domain"/>
    <property type="match status" value="1"/>
</dbReference>
<feature type="compositionally biased region" description="Acidic residues" evidence="6">
    <location>
        <begin position="178"/>
        <end position="195"/>
    </location>
</feature>
<organism evidence="9 10">
    <name type="scientific">Sanguibacter gelidistatuariae</name>
    <dbReference type="NCBI Taxonomy" id="1814289"/>
    <lineage>
        <taxon>Bacteria</taxon>
        <taxon>Bacillati</taxon>
        <taxon>Actinomycetota</taxon>
        <taxon>Actinomycetes</taxon>
        <taxon>Micrococcales</taxon>
        <taxon>Sanguibacteraceae</taxon>
        <taxon>Sanguibacter</taxon>
    </lineage>
</organism>
<dbReference type="Pfam" id="PF01782">
    <property type="entry name" value="RimM"/>
    <property type="match status" value="1"/>
</dbReference>
<dbReference type="InterPro" id="IPR011033">
    <property type="entry name" value="PRC_barrel-like_sf"/>
</dbReference>
<dbReference type="GO" id="GO:0005737">
    <property type="term" value="C:cytoplasm"/>
    <property type="evidence" value="ECO:0007669"/>
    <property type="project" value="UniProtKB-SubCell"/>
</dbReference>
<keyword evidence="10" id="KW-1185">Reference proteome</keyword>
<dbReference type="InterPro" id="IPR011961">
    <property type="entry name" value="RimM"/>
</dbReference>
<evidence type="ECO:0000256" key="4">
    <source>
        <dbReference type="ARBA" id="ARBA00023186"/>
    </source>
</evidence>
<evidence type="ECO:0000256" key="3">
    <source>
        <dbReference type="ARBA" id="ARBA00022552"/>
    </source>
</evidence>
<dbReference type="SUPFAM" id="SSF50447">
    <property type="entry name" value="Translation proteins"/>
    <property type="match status" value="1"/>
</dbReference>
<dbReference type="Proteomes" id="UP000199039">
    <property type="component" value="Unassembled WGS sequence"/>
</dbReference>
<keyword evidence="3 5" id="KW-0698">rRNA processing</keyword>
<keyword evidence="1 5" id="KW-0963">Cytoplasm</keyword>
<dbReference type="GO" id="GO:0043022">
    <property type="term" value="F:ribosome binding"/>
    <property type="evidence" value="ECO:0007669"/>
    <property type="project" value="InterPro"/>
</dbReference>
<dbReference type="GO" id="GO:0005840">
    <property type="term" value="C:ribosome"/>
    <property type="evidence" value="ECO:0007669"/>
    <property type="project" value="InterPro"/>
</dbReference>
<dbReference type="NCBIfam" id="TIGR02273">
    <property type="entry name" value="16S_RimM"/>
    <property type="match status" value="1"/>
</dbReference>